<protein>
    <submittedName>
        <fullName evidence="1">Protein SAND</fullName>
    </submittedName>
</protein>
<gene>
    <name evidence="1" type="primary">SAND.2</name>
    <name evidence="1" type="ORF">GBF38_012866</name>
</gene>
<feature type="non-terminal residue" evidence="1">
    <location>
        <position position="71"/>
    </location>
</feature>
<accession>A0ACB7EZK4</accession>
<comment type="caution">
    <text evidence="1">The sequence shown here is derived from an EMBL/GenBank/DDBJ whole genome shotgun (WGS) entry which is preliminary data.</text>
</comment>
<dbReference type="Proteomes" id="UP000805704">
    <property type="component" value="Chromosome 2"/>
</dbReference>
<keyword evidence="2" id="KW-1185">Reference proteome</keyword>
<sequence>MDGEARRVTASWENGTLAPVDRLRTERADSPTPGLVEGTEPGAGQKSAMFVHAQSFEDLTAEAEQEVGREA</sequence>
<name>A0ACB7EZK4_NIBAL</name>
<dbReference type="EMBL" id="CM024790">
    <property type="protein sequence ID" value="KAG8007369.1"/>
    <property type="molecule type" value="Genomic_DNA"/>
</dbReference>
<organism evidence="1 2">
    <name type="scientific">Nibea albiflora</name>
    <name type="common">Yellow drum</name>
    <name type="synonym">Corvina albiflora</name>
    <dbReference type="NCBI Taxonomy" id="240163"/>
    <lineage>
        <taxon>Eukaryota</taxon>
        <taxon>Metazoa</taxon>
        <taxon>Chordata</taxon>
        <taxon>Craniata</taxon>
        <taxon>Vertebrata</taxon>
        <taxon>Euteleostomi</taxon>
        <taxon>Actinopterygii</taxon>
        <taxon>Neopterygii</taxon>
        <taxon>Teleostei</taxon>
        <taxon>Neoteleostei</taxon>
        <taxon>Acanthomorphata</taxon>
        <taxon>Eupercaria</taxon>
        <taxon>Sciaenidae</taxon>
        <taxon>Nibea</taxon>
    </lineage>
</organism>
<evidence type="ECO:0000313" key="2">
    <source>
        <dbReference type="Proteomes" id="UP000805704"/>
    </source>
</evidence>
<evidence type="ECO:0000313" key="1">
    <source>
        <dbReference type="EMBL" id="KAG8007369.1"/>
    </source>
</evidence>
<proteinExistence type="predicted"/>
<reference evidence="1" key="1">
    <citation type="submission" date="2020-04" db="EMBL/GenBank/DDBJ databases">
        <title>A chromosome-scale assembly and high-density genetic map of the yellow drum (Nibea albiflora) genome.</title>
        <authorList>
            <person name="Xu D."/>
            <person name="Zhang W."/>
            <person name="Chen R."/>
            <person name="Tan P."/>
            <person name="Wang L."/>
            <person name="Song H."/>
            <person name="Tian L."/>
            <person name="Zhu Q."/>
            <person name="Wang B."/>
        </authorList>
    </citation>
    <scope>NUCLEOTIDE SEQUENCE</scope>
    <source>
        <strain evidence="1">ZJHYS-2018</strain>
    </source>
</reference>